<protein>
    <recommendedName>
        <fullName evidence="1">AB hydrolase-1 domain-containing protein</fullName>
    </recommendedName>
</protein>
<organism evidence="2 3">
    <name type="scientific">[Torrubiella] hemipterigena</name>
    <dbReference type="NCBI Taxonomy" id="1531966"/>
    <lineage>
        <taxon>Eukaryota</taxon>
        <taxon>Fungi</taxon>
        <taxon>Dikarya</taxon>
        <taxon>Ascomycota</taxon>
        <taxon>Pezizomycotina</taxon>
        <taxon>Sordariomycetes</taxon>
        <taxon>Hypocreomycetidae</taxon>
        <taxon>Hypocreales</taxon>
        <taxon>Clavicipitaceae</taxon>
        <taxon>Clavicipitaceae incertae sedis</taxon>
        <taxon>'Torrubiella' clade</taxon>
    </lineage>
</organism>
<dbReference type="HOGENOM" id="CLU_020336_49_0_1"/>
<sequence>MIRQSPVSAIRRFSTQPTIDRINQTIRLPDGRTLGFAEYGAHNGRPLIYFHGYPSSRIEAKPIDKYASRHGIRVLALDRPGYGLSSPQPERTMLDWTKDVESFADAMDIKKFAILGTSGGGPFAAACAYALPRQRLTSVGLFASGPPWAAGKQYMTRTRRMACFLAHKAPFILKLILDGVLAFGRWLTSRTFVTKRIHTWLEAVNAKLAADAKDASKPFERDETPVAQQREYLVDLILGEPFRQGTGAMTRETKLLSAQDWGFPLEDTTYPIQIWHGTKDVNAPIEAIRYLAEKMPNAKLTEFAQDTHYTMGTKMDQVVEELMATDNSELK</sequence>
<dbReference type="EMBL" id="CDHN01000003">
    <property type="protein sequence ID" value="CEJ91440.1"/>
    <property type="molecule type" value="Genomic_DNA"/>
</dbReference>
<dbReference type="InterPro" id="IPR000073">
    <property type="entry name" value="AB_hydrolase_1"/>
</dbReference>
<proteinExistence type="predicted"/>
<dbReference type="PANTHER" id="PTHR45763">
    <property type="entry name" value="HYDROLASE, ALPHA/BETA FOLD FAMILY PROTEIN, EXPRESSED-RELATED"/>
    <property type="match status" value="1"/>
</dbReference>
<evidence type="ECO:0000313" key="2">
    <source>
        <dbReference type="EMBL" id="CEJ91440.1"/>
    </source>
</evidence>
<accession>A0A0A1TKT8</accession>
<dbReference type="STRING" id="1531966.A0A0A1TKT8"/>
<evidence type="ECO:0000313" key="3">
    <source>
        <dbReference type="Proteomes" id="UP000039046"/>
    </source>
</evidence>
<name>A0A0A1TKT8_9HYPO</name>
<dbReference type="Proteomes" id="UP000039046">
    <property type="component" value="Unassembled WGS sequence"/>
</dbReference>
<dbReference type="SUPFAM" id="SSF53474">
    <property type="entry name" value="alpha/beta-Hydrolases"/>
    <property type="match status" value="1"/>
</dbReference>
<dbReference type="AlphaFoldDB" id="A0A0A1TKT8"/>
<dbReference type="Pfam" id="PF00561">
    <property type="entry name" value="Abhydrolase_1"/>
    <property type="match status" value="1"/>
</dbReference>
<dbReference type="Gene3D" id="3.40.50.1820">
    <property type="entry name" value="alpha/beta hydrolase"/>
    <property type="match status" value="1"/>
</dbReference>
<keyword evidence="3" id="KW-1185">Reference proteome</keyword>
<reference evidence="2 3" key="1">
    <citation type="journal article" date="2015" name="Genome Announc.">
        <title>Draft Genome Sequence and Gene Annotation of the Entomopathogenic Fungus Verticillium hemipterigenum.</title>
        <authorList>
            <person name="Horn F."/>
            <person name="Habel A."/>
            <person name="Scharf D.H."/>
            <person name="Dworschak J."/>
            <person name="Brakhage A.A."/>
            <person name="Guthke R."/>
            <person name="Hertweck C."/>
            <person name="Linde J."/>
        </authorList>
    </citation>
    <scope>NUCLEOTIDE SEQUENCE [LARGE SCALE GENOMIC DNA]</scope>
</reference>
<dbReference type="InterPro" id="IPR029058">
    <property type="entry name" value="AB_hydrolase_fold"/>
</dbReference>
<dbReference type="PANTHER" id="PTHR45763:SF46">
    <property type="entry name" value="AB HYDROLASE-1 DOMAIN-CONTAINING PROTEIN"/>
    <property type="match status" value="1"/>
</dbReference>
<feature type="domain" description="AB hydrolase-1" evidence="1">
    <location>
        <begin position="46"/>
        <end position="310"/>
    </location>
</feature>
<dbReference type="OrthoDB" id="294702at2759"/>
<gene>
    <name evidence="2" type="ORF">VHEMI07150</name>
</gene>
<evidence type="ECO:0000259" key="1">
    <source>
        <dbReference type="Pfam" id="PF00561"/>
    </source>
</evidence>